<organism evidence="1 2">
    <name type="scientific">Araneus ventricosus</name>
    <name type="common">Orbweaver spider</name>
    <name type="synonym">Epeira ventricosa</name>
    <dbReference type="NCBI Taxonomy" id="182803"/>
    <lineage>
        <taxon>Eukaryota</taxon>
        <taxon>Metazoa</taxon>
        <taxon>Ecdysozoa</taxon>
        <taxon>Arthropoda</taxon>
        <taxon>Chelicerata</taxon>
        <taxon>Arachnida</taxon>
        <taxon>Araneae</taxon>
        <taxon>Araneomorphae</taxon>
        <taxon>Entelegynae</taxon>
        <taxon>Araneoidea</taxon>
        <taxon>Araneidae</taxon>
        <taxon>Araneus</taxon>
    </lineage>
</organism>
<reference evidence="1 2" key="1">
    <citation type="journal article" date="2019" name="Sci. Rep.">
        <title>Orb-weaving spider Araneus ventricosus genome elucidates the spidroin gene catalogue.</title>
        <authorList>
            <person name="Kono N."/>
            <person name="Nakamura H."/>
            <person name="Ohtoshi R."/>
            <person name="Moran D.A.P."/>
            <person name="Shinohara A."/>
            <person name="Yoshida Y."/>
            <person name="Fujiwara M."/>
            <person name="Mori M."/>
            <person name="Tomita M."/>
            <person name="Arakawa K."/>
        </authorList>
    </citation>
    <scope>NUCLEOTIDE SEQUENCE [LARGE SCALE GENOMIC DNA]</scope>
</reference>
<comment type="caution">
    <text evidence="1">The sequence shown here is derived from an EMBL/GenBank/DDBJ whole genome shotgun (WGS) entry which is preliminary data.</text>
</comment>
<evidence type="ECO:0000313" key="2">
    <source>
        <dbReference type="Proteomes" id="UP000499080"/>
    </source>
</evidence>
<keyword evidence="2" id="KW-1185">Reference proteome</keyword>
<protein>
    <submittedName>
        <fullName evidence="1">Uncharacterized protein</fullName>
    </submittedName>
</protein>
<gene>
    <name evidence="1" type="ORF">AVEN_254343_1</name>
</gene>
<evidence type="ECO:0000313" key="1">
    <source>
        <dbReference type="EMBL" id="GBN20283.1"/>
    </source>
</evidence>
<proteinExistence type="predicted"/>
<dbReference type="Proteomes" id="UP000499080">
    <property type="component" value="Unassembled WGS sequence"/>
</dbReference>
<name>A0A4Y2M1I6_ARAVE</name>
<dbReference type="AlphaFoldDB" id="A0A4Y2M1I6"/>
<dbReference type="EMBL" id="BGPR01006593">
    <property type="protein sequence ID" value="GBN20283.1"/>
    <property type="molecule type" value="Genomic_DNA"/>
</dbReference>
<sequence>MEGNANCFLAEALTTASSMQGLLIFFTCISAARSSAAKKPGEECPPDFVQKSSQCCSEMEIYLFTSHVDPLTHWEFGLSVNRRKQRGRIIGESSQQHSHRHIPDRKRLLLALQVVRSYRQLKIFFSEVVSKYVDEVIEDIENGDGNCTCTVQSFGL</sequence>
<accession>A0A4Y2M1I6</accession>